<protein>
    <submittedName>
        <fullName evidence="2">Uncharacterized protein</fullName>
    </submittedName>
</protein>
<reference evidence="2 3" key="1">
    <citation type="submission" date="2019-07" db="EMBL/GenBank/DDBJ databases">
        <title>Whole genome shotgun sequence of Cyclobacterium qasimii NBRC 106168.</title>
        <authorList>
            <person name="Hosoyama A."/>
            <person name="Uohara A."/>
            <person name="Ohji S."/>
            <person name="Ichikawa N."/>
        </authorList>
    </citation>
    <scope>NUCLEOTIDE SEQUENCE [LARGE SCALE GENOMIC DNA]</scope>
    <source>
        <strain evidence="2 3">NBRC 106168</strain>
    </source>
</reference>
<evidence type="ECO:0000256" key="1">
    <source>
        <dbReference type="SAM" id="Phobius"/>
    </source>
</evidence>
<keyword evidence="1" id="KW-1133">Transmembrane helix</keyword>
<keyword evidence="1" id="KW-0812">Transmembrane</keyword>
<dbReference type="RefSeq" id="WP_020889809.1">
    <property type="nucleotide sequence ID" value="NZ_BJYV01000001.1"/>
</dbReference>
<comment type="caution">
    <text evidence="2">The sequence shown here is derived from an EMBL/GenBank/DDBJ whole genome shotgun (WGS) entry which is preliminary data.</text>
</comment>
<dbReference type="Proteomes" id="UP000321301">
    <property type="component" value="Unassembled WGS sequence"/>
</dbReference>
<proteinExistence type="predicted"/>
<feature type="transmembrane region" description="Helical" evidence="1">
    <location>
        <begin position="12"/>
        <end position="40"/>
    </location>
</feature>
<keyword evidence="1" id="KW-0472">Membrane</keyword>
<evidence type="ECO:0000313" key="2">
    <source>
        <dbReference type="EMBL" id="GEO19726.1"/>
    </source>
</evidence>
<feature type="transmembrane region" description="Helical" evidence="1">
    <location>
        <begin position="52"/>
        <end position="77"/>
    </location>
</feature>
<name>A0A512C686_9BACT</name>
<sequence length="82" mass="9307">MQEAKKYNGFYIGGLVAIILASLLSWTIFFLFLTLILYPIGIIFVLLSKKKWWIKVLTIVLPLAFTLPTAAVVSDFIERLMA</sequence>
<accession>A0A512C686</accession>
<evidence type="ECO:0000313" key="3">
    <source>
        <dbReference type="Proteomes" id="UP000321301"/>
    </source>
</evidence>
<keyword evidence="3" id="KW-1185">Reference proteome</keyword>
<dbReference type="EMBL" id="BJYV01000001">
    <property type="protein sequence ID" value="GEO19726.1"/>
    <property type="molecule type" value="Genomic_DNA"/>
</dbReference>
<organism evidence="2 3">
    <name type="scientific">Cyclobacterium qasimii</name>
    <dbReference type="NCBI Taxonomy" id="1350429"/>
    <lineage>
        <taxon>Bacteria</taxon>
        <taxon>Pseudomonadati</taxon>
        <taxon>Bacteroidota</taxon>
        <taxon>Cytophagia</taxon>
        <taxon>Cytophagales</taxon>
        <taxon>Cyclobacteriaceae</taxon>
        <taxon>Cyclobacterium</taxon>
    </lineage>
</organism>
<dbReference type="AlphaFoldDB" id="A0A512C686"/>
<gene>
    <name evidence="2" type="ORF">CQA01_02600</name>
</gene>